<dbReference type="EMBL" id="CP012672">
    <property type="protein sequence ID" value="AUX37869.1"/>
    <property type="molecule type" value="Genomic_DNA"/>
</dbReference>
<gene>
    <name evidence="2" type="ORF">SOCE836_101050</name>
</gene>
<accession>A0A4P2R475</accession>
<reference evidence="2 3" key="1">
    <citation type="submission" date="2015-09" db="EMBL/GenBank/DDBJ databases">
        <title>Sorangium comparison.</title>
        <authorList>
            <person name="Zaburannyi N."/>
            <person name="Bunk B."/>
            <person name="Overmann J."/>
            <person name="Mueller R."/>
        </authorList>
    </citation>
    <scope>NUCLEOTIDE SEQUENCE [LARGE SCALE GENOMIC DNA]</scope>
    <source>
        <strain evidence="2 3">So ce836</strain>
    </source>
</reference>
<dbReference type="Proteomes" id="UP000295497">
    <property type="component" value="Chromosome"/>
</dbReference>
<evidence type="ECO:0000313" key="2">
    <source>
        <dbReference type="EMBL" id="AUX37869.1"/>
    </source>
</evidence>
<evidence type="ECO:0000313" key="3">
    <source>
        <dbReference type="Proteomes" id="UP000295497"/>
    </source>
</evidence>
<proteinExistence type="predicted"/>
<sequence length="215" mass="24287">MRTNVTMWRLGAVACLSVAGFCPVPTHASLPVPLSPQEKGLCLAPPEHSLPVHLSPQEQTYWCWAASGQMVMNFLGATVIQCDEANKQFDPERTDCCDSPVPSDCDVVGWPEPEKYGFTYKTTSDEVLPWKDVQDEIYCKHRPFAFTWRYPGGKGHMMVAVTYRNVAGKRLVGVNDPNPRKIGDYWENTYEYIDALPGHHTHWNDYYAFARAGVK</sequence>
<name>A0A4P2R475_SORCE</name>
<evidence type="ECO:0000256" key="1">
    <source>
        <dbReference type="SAM" id="SignalP"/>
    </source>
</evidence>
<dbReference type="InterPro" id="IPR022118">
    <property type="entry name" value="Peptidase_C70_AvrRpt2"/>
</dbReference>
<dbReference type="AlphaFoldDB" id="A0A4P2R475"/>
<organism evidence="2 3">
    <name type="scientific">Sorangium cellulosum</name>
    <name type="common">Polyangium cellulosum</name>
    <dbReference type="NCBI Taxonomy" id="56"/>
    <lineage>
        <taxon>Bacteria</taxon>
        <taxon>Pseudomonadati</taxon>
        <taxon>Myxococcota</taxon>
        <taxon>Polyangia</taxon>
        <taxon>Polyangiales</taxon>
        <taxon>Polyangiaceae</taxon>
        <taxon>Sorangium</taxon>
    </lineage>
</organism>
<protein>
    <recommendedName>
        <fullName evidence="4">Secreted protein</fullName>
    </recommendedName>
</protein>
<keyword evidence="1" id="KW-0732">Signal</keyword>
<dbReference type="Pfam" id="PF12385">
    <property type="entry name" value="Peptidase_C70"/>
    <property type="match status" value="1"/>
</dbReference>
<evidence type="ECO:0008006" key="4">
    <source>
        <dbReference type="Google" id="ProtNLM"/>
    </source>
</evidence>
<feature type="chain" id="PRO_5020259322" description="Secreted protein" evidence="1">
    <location>
        <begin position="29"/>
        <end position="215"/>
    </location>
</feature>
<feature type="signal peptide" evidence="1">
    <location>
        <begin position="1"/>
        <end position="28"/>
    </location>
</feature>